<dbReference type="PROSITE" id="PS50931">
    <property type="entry name" value="HTH_LYSR"/>
    <property type="match status" value="1"/>
</dbReference>
<dbReference type="KEGG" id="vsy:K08M4_40220"/>
<dbReference type="InterPro" id="IPR036388">
    <property type="entry name" value="WH-like_DNA-bd_sf"/>
</dbReference>
<evidence type="ECO:0000256" key="2">
    <source>
        <dbReference type="ARBA" id="ARBA00023015"/>
    </source>
</evidence>
<dbReference type="EMBL" id="CP017917">
    <property type="protein sequence ID" value="ARP40683.1"/>
    <property type="molecule type" value="Genomic_DNA"/>
</dbReference>
<evidence type="ECO:0000256" key="1">
    <source>
        <dbReference type="ARBA" id="ARBA00009437"/>
    </source>
</evidence>
<accession>A0AA34XQV9</accession>
<evidence type="ECO:0000256" key="4">
    <source>
        <dbReference type="ARBA" id="ARBA00023163"/>
    </source>
</evidence>
<dbReference type="PANTHER" id="PTHR30537">
    <property type="entry name" value="HTH-TYPE TRANSCRIPTIONAL REGULATOR"/>
    <property type="match status" value="1"/>
</dbReference>
<keyword evidence="3" id="KW-0238">DNA-binding</keyword>
<reference evidence="6 7" key="1">
    <citation type="submission" date="2016-10" db="EMBL/GenBank/DDBJ databases">
        <title>The High Quality Genome of Vibrio splendidus K08M4.</title>
        <authorList>
            <person name="Wendling C."/>
            <person name="Chibani C.M."/>
            <person name="Hertel R."/>
            <person name="Sproer C."/>
            <person name="Bunk B."/>
            <person name="Overmann J."/>
            <person name="Roth O."/>
            <person name="Liesegang H."/>
        </authorList>
    </citation>
    <scope>NUCLEOTIDE SEQUENCE [LARGE SCALE GENOMIC DNA]</scope>
    <source>
        <strain evidence="6 7">K08M4</strain>
    </source>
</reference>
<dbReference type="InterPro" id="IPR036390">
    <property type="entry name" value="WH_DNA-bd_sf"/>
</dbReference>
<dbReference type="InterPro" id="IPR058163">
    <property type="entry name" value="LysR-type_TF_proteobact-type"/>
</dbReference>
<feature type="domain" description="HTH lysR-type" evidence="5">
    <location>
        <begin position="12"/>
        <end position="66"/>
    </location>
</feature>
<gene>
    <name evidence="6" type="primary">gcvA</name>
    <name evidence="6" type="ORF">K08M4_40220</name>
</gene>
<name>A0AA34XQV9_9VIBR</name>
<dbReference type="AlphaFoldDB" id="A0AA34XQV9"/>
<dbReference type="InterPro" id="IPR005119">
    <property type="entry name" value="LysR_subst-bd"/>
</dbReference>
<proteinExistence type="inferred from homology"/>
<keyword evidence="4" id="KW-0804">Transcription</keyword>
<keyword evidence="7" id="KW-1185">Reference proteome</keyword>
<keyword evidence="2" id="KW-0805">Transcription regulation</keyword>
<evidence type="ECO:0000313" key="7">
    <source>
        <dbReference type="Proteomes" id="UP000194136"/>
    </source>
</evidence>
<evidence type="ECO:0000256" key="3">
    <source>
        <dbReference type="ARBA" id="ARBA00023125"/>
    </source>
</evidence>
<dbReference type="PRINTS" id="PR00039">
    <property type="entry name" value="HTHLYSR"/>
</dbReference>
<dbReference type="FunFam" id="1.10.10.10:FF:000001">
    <property type="entry name" value="LysR family transcriptional regulator"/>
    <property type="match status" value="1"/>
</dbReference>
<dbReference type="Gene3D" id="3.40.190.10">
    <property type="entry name" value="Periplasmic binding protein-like II"/>
    <property type="match status" value="2"/>
</dbReference>
<dbReference type="Gene3D" id="1.10.10.10">
    <property type="entry name" value="Winged helix-like DNA-binding domain superfamily/Winged helix DNA-binding domain"/>
    <property type="match status" value="1"/>
</dbReference>
<dbReference type="Pfam" id="PF00126">
    <property type="entry name" value="HTH_1"/>
    <property type="match status" value="1"/>
</dbReference>
<dbReference type="SUPFAM" id="SSF53850">
    <property type="entry name" value="Periplasmic binding protein-like II"/>
    <property type="match status" value="1"/>
</dbReference>
<sequence>MTPYPSLPSSHNGLKAFEAAARLMSFTLAADELHVTQSAISRQIKQLEDELNASLVIRKHRAIELTEQGHDLYVALRESYANIEAVIASWGEPKQKRIVIKATLSFATRVLISKVRELNERYQDYEIVIVPVIEEDESINSSEYDLLIFHTRFKKRYDKAPNITFLREEFMAPVCSTSLTNSASLGNSTNLTNKDTDLDSILTLPRLHPTLDHHDWKVWLADVEFPPKKPVRNTSFLSLDMALSACLSGEGVTVTDLLLVLQDLQRGFLYCPKDAKIQHSAWTYFMHQRTHTPIINDLIEWLREETAKEIELLKSLAQQYQWFGVIEQDKGFGRLS</sequence>
<protein>
    <submittedName>
        <fullName evidence="6">Glycine cleavage system transcriptional activator</fullName>
    </submittedName>
</protein>
<dbReference type="InterPro" id="IPR000847">
    <property type="entry name" value="LysR_HTH_N"/>
</dbReference>
<dbReference type="RefSeq" id="WP_086051206.1">
    <property type="nucleotide sequence ID" value="NZ_CP017917.1"/>
</dbReference>
<dbReference type="Proteomes" id="UP000194136">
    <property type="component" value="Chromosome 2"/>
</dbReference>
<comment type="similarity">
    <text evidence="1">Belongs to the LysR transcriptional regulatory family.</text>
</comment>
<evidence type="ECO:0000313" key="6">
    <source>
        <dbReference type="EMBL" id="ARP40683.1"/>
    </source>
</evidence>
<dbReference type="SUPFAM" id="SSF46785">
    <property type="entry name" value="Winged helix' DNA-binding domain"/>
    <property type="match status" value="1"/>
</dbReference>
<dbReference type="GO" id="GO:0003677">
    <property type="term" value="F:DNA binding"/>
    <property type="evidence" value="ECO:0007669"/>
    <property type="project" value="UniProtKB-KW"/>
</dbReference>
<evidence type="ECO:0000259" key="5">
    <source>
        <dbReference type="PROSITE" id="PS50931"/>
    </source>
</evidence>
<organism evidence="6 7">
    <name type="scientific">Vibrio syngnathi</name>
    <dbReference type="NCBI Taxonomy" id="3034029"/>
    <lineage>
        <taxon>Bacteria</taxon>
        <taxon>Pseudomonadati</taxon>
        <taxon>Pseudomonadota</taxon>
        <taxon>Gammaproteobacteria</taxon>
        <taxon>Vibrionales</taxon>
        <taxon>Vibrionaceae</taxon>
        <taxon>Vibrio</taxon>
    </lineage>
</organism>
<dbReference type="Pfam" id="PF03466">
    <property type="entry name" value="LysR_substrate"/>
    <property type="match status" value="1"/>
</dbReference>
<dbReference type="GO" id="GO:0003700">
    <property type="term" value="F:DNA-binding transcription factor activity"/>
    <property type="evidence" value="ECO:0007669"/>
    <property type="project" value="InterPro"/>
</dbReference>
<dbReference type="PANTHER" id="PTHR30537:SF5">
    <property type="entry name" value="HTH-TYPE TRANSCRIPTIONAL ACTIVATOR TTDR-RELATED"/>
    <property type="match status" value="1"/>
</dbReference>